<evidence type="ECO:0000256" key="1">
    <source>
        <dbReference type="SAM" id="MobiDB-lite"/>
    </source>
</evidence>
<evidence type="ECO:0000313" key="3">
    <source>
        <dbReference type="EMBL" id="KAH7153062.1"/>
    </source>
</evidence>
<gene>
    <name evidence="3" type="ORF">EDB81DRAFT_882008</name>
</gene>
<organism evidence="3 4">
    <name type="scientific">Dactylonectria macrodidyma</name>
    <dbReference type="NCBI Taxonomy" id="307937"/>
    <lineage>
        <taxon>Eukaryota</taxon>
        <taxon>Fungi</taxon>
        <taxon>Dikarya</taxon>
        <taxon>Ascomycota</taxon>
        <taxon>Pezizomycotina</taxon>
        <taxon>Sordariomycetes</taxon>
        <taxon>Hypocreomycetidae</taxon>
        <taxon>Hypocreales</taxon>
        <taxon>Nectriaceae</taxon>
        <taxon>Dactylonectria</taxon>
    </lineage>
</organism>
<keyword evidence="2" id="KW-1133">Transmembrane helix</keyword>
<dbReference type="Proteomes" id="UP000738349">
    <property type="component" value="Unassembled WGS sequence"/>
</dbReference>
<evidence type="ECO:0000313" key="4">
    <source>
        <dbReference type="Proteomes" id="UP000738349"/>
    </source>
</evidence>
<proteinExistence type="predicted"/>
<evidence type="ECO:0000256" key="2">
    <source>
        <dbReference type="SAM" id="Phobius"/>
    </source>
</evidence>
<feature type="transmembrane region" description="Helical" evidence="2">
    <location>
        <begin position="83"/>
        <end position="108"/>
    </location>
</feature>
<reference evidence="3" key="1">
    <citation type="journal article" date="2021" name="Nat. Commun.">
        <title>Genetic determinants of endophytism in the Arabidopsis root mycobiome.</title>
        <authorList>
            <person name="Mesny F."/>
            <person name="Miyauchi S."/>
            <person name="Thiergart T."/>
            <person name="Pickel B."/>
            <person name="Atanasova L."/>
            <person name="Karlsson M."/>
            <person name="Huettel B."/>
            <person name="Barry K.W."/>
            <person name="Haridas S."/>
            <person name="Chen C."/>
            <person name="Bauer D."/>
            <person name="Andreopoulos W."/>
            <person name="Pangilinan J."/>
            <person name="LaButti K."/>
            <person name="Riley R."/>
            <person name="Lipzen A."/>
            <person name="Clum A."/>
            <person name="Drula E."/>
            <person name="Henrissat B."/>
            <person name="Kohler A."/>
            <person name="Grigoriev I.V."/>
            <person name="Martin F.M."/>
            <person name="Hacquard S."/>
        </authorList>
    </citation>
    <scope>NUCLEOTIDE SEQUENCE</scope>
    <source>
        <strain evidence="3">MPI-CAGE-AT-0147</strain>
    </source>
</reference>
<name>A0A9P9F5J4_9HYPO</name>
<sequence length="139" mass="14856">MRAISDRDMGIVNEPPGIGNQPESISPTDPGRSEPIVMASALTGADDDTNSTFNQHLGVKRVRVIHVVDTTILGQPCLNAVDIVISTAIAAVFFASVFYPSLATWLLLRQMACYDEGIVRGPKGRRVSSAPLQPVPAMP</sequence>
<keyword evidence="2" id="KW-0472">Membrane</keyword>
<keyword evidence="2" id="KW-0812">Transmembrane</keyword>
<comment type="caution">
    <text evidence="3">The sequence shown here is derived from an EMBL/GenBank/DDBJ whole genome shotgun (WGS) entry which is preliminary data.</text>
</comment>
<keyword evidence="4" id="KW-1185">Reference proteome</keyword>
<dbReference type="EMBL" id="JAGMUV010000006">
    <property type="protein sequence ID" value="KAH7153062.1"/>
    <property type="molecule type" value="Genomic_DNA"/>
</dbReference>
<accession>A0A9P9F5J4</accession>
<feature type="region of interest" description="Disordered" evidence="1">
    <location>
        <begin position="1"/>
        <end position="33"/>
    </location>
</feature>
<dbReference type="AlphaFoldDB" id="A0A9P9F5J4"/>
<protein>
    <submittedName>
        <fullName evidence="3">Uncharacterized protein</fullName>
    </submittedName>
</protein>